<feature type="transmembrane region" description="Helical" evidence="1">
    <location>
        <begin position="28"/>
        <end position="46"/>
    </location>
</feature>
<evidence type="ECO:0000313" key="3">
    <source>
        <dbReference type="Proteomes" id="UP001500190"/>
    </source>
</evidence>
<feature type="transmembrane region" description="Helical" evidence="1">
    <location>
        <begin position="62"/>
        <end position="89"/>
    </location>
</feature>
<feature type="transmembrane region" description="Helical" evidence="1">
    <location>
        <begin position="191"/>
        <end position="208"/>
    </location>
</feature>
<feature type="transmembrane region" description="Helical" evidence="1">
    <location>
        <begin position="137"/>
        <end position="157"/>
    </location>
</feature>
<name>A0ABN2D6X5_9ACTN</name>
<dbReference type="RefSeq" id="WP_344188250.1">
    <property type="nucleotide sequence ID" value="NZ_BAAAND010000001.1"/>
</dbReference>
<sequence length="214" mass="23566">MNWKPYVLAVPFSALITGLFNLSEVVPWPFALLIGAAWGCLVGRIAQRLTKRPARARRAEDILVVCGAAGFAFAGCGGLMAILLLNGALQSSSLSGEALEQMFLPSIPYYIAVNSILEVLIIPAILYVAWHAGRRRILIVVAAALYFGMRVWTYLAFVPARLEWADSSHSTEPLTPAERTQAAGDLMLNDPRWILLLIMFALFLLAALQRRRQV</sequence>
<evidence type="ECO:0000256" key="1">
    <source>
        <dbReference type="SAM" id="Phobius"/>
    </source>
</evidence>
<dbReference type="EMBL" id="BAAAND010000001">
    <property type="protein sequence ID" value="GAA1570332.1"/>
    <property type="molecule type" value="Genomic_DNA"/>
</dbReference>
<comment type="caution">
    <text evidence="2">The sequence shown here is derived from an EMBL/GenBank/DDBJ whole genome shotgun (WGS) entry which is preliminary data.</text>
</comment>
<gene>
    <name evidence="2" type="ORF">GCM10009742_10860</name>
</gene>
<evidence type="ECO:0000313" key="2">
    <source>
        <dbReference type="EMBL" id="GAA1570332.1"/>
    </source>
</evidence>
<organism evidence="2 3">
    <name type="scientific">Kribbella karoonensis</name>
    <dbReference type="NCBI Taxonomy" id="324851"/>
    <lineage>
        <taxon>Bacteria</taxon>
        <taxon>Bacillati</taxon>
        <taxon>Actinomycetota</taxon>
        <taxon>Actinomycetes</taxon>
        <taxon>Propionibacteriales</taxon>
        <taxon>Kribbellaceae</taxon>
        <taxon>Kribbella</taxon>
    </lineage>
</organism>
<keyword evidence="3" id="KW-1185">Reference proteome</keyword>
<proteinExistence type="predicted"/>
<keyword evidence="1" id="KW-1133">Transmembrane helix</keyword>
<keyword evidence="1" id="KW-0812">Transmembrane</keyword>
<keyword evidence="1" id="KW-0472">Membrane</keyword>
<accession>A0ABN2D6X5</accession>
<reference evidence="2 3" key="1">
    <citation type="journal article" date="2019" name="Int. J. Syst. Evol. Microbiol.">
        <title>The Global Catalogue of Microorganisms (GCM) 10K type strain sequencing project: providing services to taxonomists for standard genome sequencing and annotation.</title>
        <authorList>
            <consortium name="The Broad Institute Genomics Platform"/>
            <consortium name="The Broad Institute Genome Sequencing Center for Infectious Disease"/>
            <person name="Wu L."/>
            <person name="Ma J."/>
        </authorList>
    </citation>
    <scope>NUCLEOTIDE SEQUENCE [LARGE SCALE GENOMIC DNA]</scope>
    <source>
        <strain evidence="2 3">JCM 14304</strain>
    </source>
</reference>
<protein>
    <submittedName>
        <fullName evidence="2">Uncharacterized protein</fullName>
    </submittedName>
</protein>
<dbReference type="Proteomes" id="UP001500190">
    <property type="component" value="Unassembled WGS sequence"/>
</dbReference>
<feature type="transmembrane region" description="Helical" evidence="1">
    <location>
        <begin position="109"/>
        <end position="130"/>
    </location>
</feature>